<feature type="region of interest" description="Disordered" evidence="1">
    <location>
        <begin position="89"/>
        <end position="114"/>
    </location>
</feature>
<evidence type="ECO:0000313" key="3">
    <source>
        <dbReference type="Proteomes" id="UP000683360"/>
    </source>
</evidence>
<dbReference type="AlphaFoldDB" id="A0A8S3U964"/>
<keyword evidence="3" id="KW-1185">Reference proteome</keyword>
<proteinExistence type="predicted"/>
<dbReference type="EMBL" id="CAJPWZ010002654">
    <property type="protein sequence ID" value="CAG2242348.1"/>
    <property type="molecule type" value="Genomic_DNA"/>
</dbReference>
<protein>
    <submittedName>
        <fullName evidence="2">Uncharacterized protein</fullName>
    </submittedName>
</protein>
<gene>
    <name evidence="2" type="ORF">MEDL_54513</name>
</gene>
<organism evidence="2 3">
    <name type="scientific">Mytilus edulis</name>
    <name type="common">Blue mussel</name>
    <dbReference type="NCBI Taxonomy" id="6550"/>
    <lineage>
        <taxon>Eukaryota</taxon>
        <taxon>Metazoa</taxon>
        <taxon>Spiralia</taxon>
        <taxon>Lophotrochozoa</taxon>
        <taxon>Mollusca</taxon>
        <taxon>Bivalvia</taxon>
        <taxon>Autobranchia</taxon>
        <taxon>Pteriomorphia</taxon>
        <taxon>Mytilida</taxon>
        <taxon>Mytiloidea</taxon>
        <taxon>Mytilidae</taxon>
        <taxon>Mytilinae</taxon>
        <taxon>Mytilus</taxon>
    </lineage>
</organism>
<name>A0A8S3U964_MYTED</name>
<evidence type="ECO:0000256" key="1">
    <source>
        <dbReference type="SAM" id="MobiDB-lite"/>
    </source>
</evidence>
<reference evidence="2" key="1">
    <citation type="submission" date="2021-03" db="EMBL/GenBank/DDBJ databases">
        <authorList>
            <person name="Bekaert M."/>
        </authorList>
    </citation>
    <scope>NUCLEOTIDE SEQUENCE</scope>
</reference>
<dbReference type="OrthoDB" id="6149372at2759"/>
<dbReference type="Proteomes" id="UP000683360">
    <property type="component" value="Unassembled WGS sequence"/>
</dbReference>
<comment type="caution">
    <text evidence="2">The sequence shown here is derived from an EMBL/GenBank/DDBJ whole genome shotgun (WGS) entry which is preliminary data.</text>
</comment>
<accession>A0A8S3U964</accession>
<evidence type="ECO:0000313" key="2">
    <source>
        <dbReference type="EMBL" id="CAG2242348.1"/>
    </source>
</evidence>
<sequence>MFGNSEGVLGLNNFTYSEADDIDLDDEDAGYIIGRDNHRLTRKKVDAEVKETEVKVTEVKVTEEERPEIEKVTGKIDYEAERKYFDIQSPEESVEAEKNCSSPMKKRQKLDSEAHTRQDIMNLEQEFNEIQFRHQASLNGLLQEWEYEKENLEGRKSS</sequence>